<feature type="compositionally biased region" description="Polar residues" evidence="5">
    <location>
        <begin position="55"/>
        <end position="65"/>
    </location>
</feature>
<keyword evidence="1" id="KW-0862">Zinc</keyword>
<evidence type="ECO:0000256" key="4">
    <source>
        <dbReference type="ARBA" id="ARBA00023163"/>
    </source>
</evidence>
<name>A0ABR4L6F2_9EURO</name>
<keyword evidence="2" id="KW-0805">Transcription regulation</keyword>
<feature type="region of interest" description="Disordered" evidence="5">
    <location>
        <begin position="78"/>
        <end position="114"/>
    </location>
</feature>
<feature type="compositionally biased region" description="Low complexity" evidence="5">
    <location>
        <begin position="85"/>
        <end position="98"/>
    </location>
</feature>
<dbReference type="PANTHER" id="PTHR47663:SF1">
    <property type="entry name" value="XYLANOLYTIC TRANSCRIPTIONAL ACTIVATOR XLNR-RELATED"/>
    <property type="match status" value="1"/>
</dbReference>
<dbReference type="GeneID" id="98159241"/>
<keyword evidence="3" id="KW-0238">DNA-binding</keyword>
<accession>A0ABR4L6F2</accession>
<comment type="caution">
    <text evidence="6">The sequence shown here is derived from an EMBL/GenBank/DDBJ whole genome shotgun (WGS) entry which is preliminary data.</text>
</comment>
<dbReference type="InterPro" id="IPR051439">
    <property type="entry name" value="XlnR/Xlr1"/>
</dbReference>
<evidence type="ECO:0000256" key="2">
    <source>
        <dbReference type="ARBA" id="ARBA00023015"/>
    </source>
</evidence>
<keyword evidence="7" id="KW-1185">Reference proteome</keyword>
<gene>
    <name evidence="6" type="ORF">BJX68DRAFT_261091</name>
</gene>
<protein>
    <recommendedName>
        <fullName evidence="8">Transcription factor domain-containing protein</fullName>
    </recommendedName>
</protein>
<dbReference type="PANTHER" id="PTHR47663">
    <property type="entry name" value="XYLANOLYTIC TRANSCRIPTIONAL ACTIVATOR XLNR-RELATED"/>
    <property type="match status" value="1"/>
</dbReference>
<keyword evidence="4" id="KW-0804">Transcription</keyword>
<evidence type="ECO:0000256" key="5">
    <source>
        <dbReference type="SAM" id="MobiDB-lite"/>
    </source>
</evidence>
<dbReference type="EMBL" id="JBFXLR010000002">
    <property type="protein sequence ID" value="KAL2860120.1"/>
    <property type="molecule type" value="Genomic_DNA"/>
</dbReference>
<dbReference type="Proteomes" id="UP001610444">
    <property type="component" value="Unassembled WGS sequence"/>
</dbReference>
<sequence>MAAPSARFESTVPESLYKPLPKDNPYPDAAASDTTADKPGVWAQPDDGFPVFPRSPQNFLPSPDSSLGVPTWLDHIPSGLPHRPSPSNSSTVFSTSLPPAAPPTSHPGEEGNPYPCLEPLLPHLKAILTAGDAARMLEIYFSDRKSSTAPSAYAPAHVLHSGAVLHPVYPRPTSPILLLVILLGVAQTADLKVFDPPGARQRITLDLYYLVLDLMEPLDLDDYMGGSSTPHGVAQEDLESTDLILALVIMTLVVSRGHFKPDGMQWWTKATRLVRASGLNMEDKHLAADSPSSPHGQGDMINRARIVAKEEHRRLFWLVYYLDRHLALSFNSSLHFPDGTFHVAAPLPETLWQTLEHVDLGSISFPAPCLGPPRSITGLGFFECFLAPASLLGHIIELHHFRNNPLLGEYLAPSAVDRIETLISQRQQEVSALQQALDATARDPLAAIWPGATAPATATKDALVYSSCLLEVLYILLHGKWDPISMMMDDDDDGAGWWAAGFVLGSFKLQTCVSHAISTATCIQRILDLDPDLTYMPYMFSIYLVHTSFMVLGLMSRMLETGSGPAVEDSCEVLIRAHEVSIMTLDCTLQKNVRKVLRSMLHRSRHPEEDAFSHGEHRARWREMLSAYRWTPAASGMAGEAM</sequence>
<dbReference type="CDD" id="cd12148">
    <property type="entry name" value="fungal_TF_MHR"/>
    <property type="match status" value="1"/>
</dbReference>
<organism evidence="6 7">
    <name type="scientific">Aspergillus pseudodeflectus</name>
    <dbReference type="NCBI Taxonomy" id="176178"/>
    <lineage>
        <taxon>Eukaryota</taxon>
        <taxon>Fungi</taxon>
        <taxon>Dikarya</taxon>
        <taxon>Ascomycota</taxon>
        <taxon>Pezizomycotina</taxon>
        <taxon>Eurotiomycetes</taxon>
        <taxon>Eurotiomycetidae</taxon>
        <taxon>Eurotiales</taxon>
        <taxon>Aspergillaceae</taxon>
        <taxon>Aspergillus</taxon>
        <taxon>Aspergillus subgen. Nidulantes</taxon>
    </lineage>
</organism>
<proteinExistence type="predicted"/>
<evidence type="ECO:0000313" key="6">
    <source>
        <dbReference type="EMBL" id="KAL2860120.1"/>
    </source>
</evidence>
<evidence type="ECO:0000313" key="7">
    <source>
        <dbReference type="Proteomes" id="UP001610444"/>
    </source>
</evidence>
<feature type="region of interest" description="Disordered" evidence="5">
    <location>
        <begin position="1"/>
        <end position="66"/>
    </location>
</feature>
<reference evidence="6 7" key="1">
    <citation type="submission" date="2024-07" db="EMBL/GenBank/DDBJ databases">
        <title>Section-level genome sequencing and comparative genomics of Aspergillus sections Usti and Cavernicolus.</title>
        <authorList>
            <consortium name="Lawrence Berkeley National Laboratory"/>
            <person name="Nybo J.L."/>
            <person name="Vesth T.C."/>
            <person name="Theobald S."/>
            <person name="Frisvad J.C."/>
            <person name="Larsen T.O."/>
            <person name="Kjaerboelling I."/>
            <person name="Rothschild-Mancinelli K."/>
            <person name="Lyhne E.K."/>
            <person name="Kogle M.E."/>
            <person name="Barry K."/>
            <person name="Clum A."/>
            <person name="Na H."/>
            <person name="Ledsgaard L."/>
            <person name="Lin J."/>
            <person name="Lipzen A."/>
            <person name="Kuo A."/>
            <person name="Riley R."/>
            <person name="Mondo S."/>
            <person name="LaButti K."/>
            <person name="Haridas S."/>
            <person name="Pangalinan J."/>
            <person name="Salamov A.A."/>
            <person name="Simmons B.A."/>
            <person name="Magnuson J.K."/>
            <person name="Chen J."/>
            <person name="Drula E."/>
            <person name="Henrissat B."/>
            <person name="Wiebenga A."/>
            <person name="Lubbers R.J."/>
            <person name="Gomes A.C."/>
            <person name="Macurrencykelacurrency M.R."/>
            <person name="Stajich J."/>
            <person name="Grigoriev I.V."/>
            <person name="Mortensen U.H."/>
            <person name="De vries R.P."/>
            <person name="Baker S.E."/>
            <person name="Andersen M.R."/>
        </authorList>
    </citation>
    <scope>NUCLEOTIDE SEQUENCE [LARGE SCALE GENOMIC DNA]</scope>
    <source>
        <strain evidence="6 7">CBS 756.74</strain>
    </source>
</reference>
<dbReference type="RefSeq" id="XP_070904811.1">
    <property type="nucleotide sequence ID" value="XM_071044077.1"/>
</dbReference>
<evidence type="ECO:0000256" key="3">
    <source>
        <dbReference type="ARBA" id="ARBA00023125"/>
    </source>
</evidence>
<evidence type="ECO:0008006" key="8">
    <source>
        <dbReference type="Google" id="ProtNLM"/>
    </source>
</evidence>
<evidence type="ECO:0000256" key="1">
    <source>
        <dbReference type="ARBA" id="ARBA00022833"/>
    </source>
</evidence>